<evidence type="ECO:0000313" key="2">
    <source>
        <dbReference type="Proteomes" id="UP001054945"/>
    </source>
</evidence>
<name>A0AAV4QHW4_CAEEX</name>
<reference evidence="1 2" key="1">
    <citation type="submission" date="2021-06" db="EMBL/GenBank/DDBJ databases">
        <title>Caerostris extrusa draft genome.</title>
        <authorList>
            <person name="Kono N."/>
            <person name="Arakawa K."/>
        </authorList>
    </citation>
    <scope>NUCLEOTIDE SEQUENCE [LARGE SCALE GENOMIC DNA]</scope>
</reference>
<dbReference type="AlphaFoldDB" id="A0AAV4QHW4"/>
<comment type="caution">
    <text evidence="1">The sequence shown here is derived from an EMBL/GenBank/DDBJ whole genome shotgun (WGS) entry which is preliminary data.</text>
</comment>
<keyword evidence="2" id="KW-1185">Reference proteome</keyword>
<proteinExistence type="predicted"/>
<gene>
    <name evidence="1" type="ORF">CEXT_315151</name>
</gene>
<dbReference type="EMBL" id="BPLR01006161">
    <property type="protein sequence ID" value="GIY07827.1"/>
    <property type="molecule type" value="Genomic_DNA"/>
</dbReference>
<protein>
    <submittedName>
        <fullName evidence="1">Uncharacterized protein</fullName>
    </submittedName>
</protein>
<accession>A0AAV4QHW4</accession>
<evidence type="ECO:0000313" key="1">
    <source>
        <dbReference type="EMBL" id="GIY07827.1"/>
    </source>
</evidence>
<sequence length="122" mass="14037">MKSKDPPILKPRDTFFGNKPSHLPQPVDAENFRVMGKFYRHCKLSPTAAVKSKFWSHLFVLGDLPCWGGEAQYVLSERSKTLLVSAKRLTVLVLMDINPWFLKERIRISLECNQTEQTMTTV</sequence>
<dbReference type="Proteomes" id="UP001054945">
    <property type="component" value="Unassembled WGS sequence"/>
</dbReference>
<organism evidence="1 2">
    <name type="scientific">Caerostris extrusa</name>
    <name type="common">Bark spider</name>
    <name type="synonym">Caerostris bankana</name>
    <dbReference type="NCBI Taxonomy" id="172846"/>
    <lineage>
        <taxon>Eukaryota</taxon>
        <taxon>Metazoa</taxon>
        <taxon>Ecdysozoa</taxon>
        <taxon>Arthropoda</taxon>
        <taxon>Chelicerata</taxon>
        <taxon>Arachnida</taxon>
        <taxon>Araneae</taxon>
        <taxon>Araneomorphae</taxon>
        <taxon>Entelegynae</taxon>
        <taxon>Araneoidea</taxon>
        <taxon>Araneidae</taxon>
        <taxon>Caerostris</taxon>
    </lineage>
</organism>